<evidence type="ECO:0008006" key="3">
    <source>
        <dbReference type="Google" id="ProtNLM"/>
    </source>
</evidence>
<dbReference type="Proteomes" id="UP000236726">
    <property type="component" value="Unassembled WGS sequence"/>
</dbReference>
<accession>A0A1H5S4D5</accession>
<evidence type="ECO:0000313" key="2">
    <source>
        <dbReference type="Proteomes" id="UP000236726"/>
    </source>
</evidence>
<reference evidence="1 2" key="1">
    <citation type="submission" date="2016-10" db="EMBL/GenBank/DDBJ databases">
        <authorList>
            <person name="de Groot N.N."/>
        </authorList>
    </citation>
    <scope>NUCLEOTIDE SEQUENCE [LARGE SCALE GENOMIC DNA]</scope>
    <source>
        <strain evidence="1 2">D15d</strain>
    </source>
</reference>
<dbReference type="SUPFAM" id="SSF52540">
    <property type="entry name" value="P-loop containing nucleoside triphosphate hydrolases"/>
    <property type="match status" value="1"/>
</dbReference>
<keyword evidence="2" id="KW-1185">Reference proteome</keyword>
<dbReference type="InterPro" id="IPR027417">
    <property type="entry name" value="P-loop_NTPase"/>
</dbReference>
<gene>
    <name evidence="1" type="ORF">SAMN05216537_10227</name>
</gene>
<organism evidence="1 2">
    <name type="scientific">Lachnospira multipara</name>
    <dbReference type="NCBI Taxonomy" id="28051"/>
    <lineage>
        <taxon>Bacteria</taxon>
        <taxon>Bacillati</taxon>
        <taxon>Bacillota</taxon>
        <taxon>Clostridia</taxon>
        <taxon>Lachnospirales</taxon>
        <taxon>Lachnospiraceae</taxon>
        <taxon>Lachnospira</taxon>
    </lineage>
</organism>
<sequence length="186" mass="21485">MIILITGASHTGKTLLAQKMLEKYKYPYLSIDHLKMGLIRSGNTELTPEDDEDLTGYLWPIIREIVKTAIENKQNLIIEGCYIPFDWRRDFEERYLSSIRFICLAMSENYIENHFGEIIGYESEIEARMIDADCTKDSLKADNRDIINGFQYAGEQVVLIYSDYEQTIKGLLDRQSGFLEANYISG</sequence>
<proteinExistence type="predicted"/>
<dbReference type="EMBL" id="FNUL01000002">
    <property type="protein sequence ID" value="SEF44687.1"/>
    <property type="molecule type" value="Genomic_DNA"/>
</dbReference>
<name>A0A1H5S4D5_9FIRM</name>
<evidence type="ECO:0000313" key="1">
    <source>
        <dbReference type="EMBL" id="SEF44687.1"/>
    </source>
</evidence>
<protein>
    <recommendedName>
        <fullName evidence="3">Adenylate kinase</fullName>
    </recommendedName>
</protein>
<dbReference type="Gene3D" id="3.40.50.300">
    <property type="entry name" value="P-loop containing nucleotide triphosphate hydrolases"/>
    <property type="match status" value="1"/>
</dbReference>
<dbReference type="RefSeq" id="WP_103952132.1">
    <property type="nucleotide sequence ID" value="NZ_FNUL01000002.1"/>
</dbReference>
<dbReference type="AlphaFoldDB" id="A0A1H5S4D5"/>